<dbReference type="RefSeq" id="XP_062702494.1">
    <property type="nucleotide sequence ID" value="XM_062846510.1"/>
</dbReference>
<sequence>MRWLLAKWFLVILIVRESRSVVWPCTTSADCAKVPDASCSIYGFCQCPAGHVFSTDVTRCLPERSYGLSCEEAVQCSHMLTGAKCEDKLCTCDTGYTYVRGRCRQLANLGEPCNAVINY</sequence>
<evidence type="ECO:0000313" key="3">
    <source>
        <dbReference type="EnsemblMetazoa" id="AALFPA23_002591.P2501"/>
    </source>
</evidence>
<dbReference type="PANTHER" id="PTHR39069">
    <property type="entry name" value="ECDYSONE-INDUCIBLE GENE E1, ISOFORM A"/>
    <property type="match status" value="1"/>
</dbReference>
<evidence type="ECO:0000256" key="1">
    <source>
        <dbReference type="SAM" id="SignalP"/>
    </source>
</evidence>
<organism evidence="3 4">
    <name type="scientific">Aedes albopictus</name>
    <name type="common">Asian tiger mosquito</name>
    <name type="synonym">Stegomyia albopicta</name>
    <dbReference type="NCBI Taxonomy" id="7160"/>
    <lineage>
        <taxon>Eukaryota</taxon>
        <taxon>Metazoa</taxon>
        <taxon>Ecdysozoa</taxon>
        <taxon>Arthropoda</taxon>
        <taxon>Hexapoda</taxon>
        <taxon>Insecta</taxon>
        <taxon>Pterygota</taxon>
        <taxon>Neoptera</taxon>
        <taxon>Endopterygota</taxon>
        <taxon>Diptera</taxon>
        <taxon>Nematocera</taxon>
        <taxon>Culicoidea</taxon>
        <taxon>Culicidae</taxon>
        <taxon>Culicinae</taxon>
        <taxon>Aedini</taxon>
        <taxon>Aedes</taxon>
        <taxon>Stegomyia</taxon>
    </lineage>
</organism>
<dbReference type="PANTHER" id="PTHR39069:SF8">
    <property type="entry name" value="FI17111P1"/>
    <property type="match status" value="1"/>
</dbReference>
<dbReference type="EnsemblMetazoa" id="AALFPA23_002591.R2501">
    <property type="protein sequence ID" value="AALFPA23_002591.P2501"/>
    <property type="gene ID" value="AALFPA23_002591"/>
</dbReference>
<accession>A0ABM1XT33</accession>
<dbReference type="Proteomes" id="UP000069940">
    <property type="component" value="Unassembled WGS sequence"/>
</dbReference>
<keyword evidence="4" id="KW-1185">Reference proteome</keyword>
<keyword evidence="1" id="KW-0732">Signal</keyword>
<feature type="domain" description="EB" evidence="2">
    <location>
        <begin position="58"/>
        <end position="103"/>
    </location>
</feature>
<feature type="chain" id="PRO_5047317767" description="EB domain-containing protein" evidence="1">
    <location>
        <begin position="21"/>
        <end position="119"/>
    </location>
</feature>
<reference evidence="4" key="1">
    <citation type="journal article" date="2015" name="Proc. Natl. Acad. Sci. U.S.A.">
        <title>Genome sequence of the Asian Tiger mosquito, Aedes albopictus, reveals insights into its biology, genetics, and evolution.</title>
        <authorList>
            <person name="Chen X.G."/>
            <person name="Jiang X."/>
            <person name="Gu J."/>
            <person name="Xu M."/>
            <person name="Wu Y."/>
            <person name="Deng Y."/>
            <person name="Zhang C."/>
            <person name="Bonizzoni M."/>
            <person name="Dermauw W."/>
            <person name="Vontas J."/>
            <person name="Armbruster P."/>
            <person name="Huang X."/>
            <person name="Yang Y."/>
            <person name="Zhang H."/>
            <person name="He W."/>
            <person name="Peng H."/>
            <person name="Liu Y."/>
            <person name="Wu K."/>
            <person name="Chen J."/>
            <person name="Lirakis M."/>
            <person name="Topalis P."/>
            <person name="Van Leeuwen T."/>
            <person name="Hall A.B."/>
            <person name="Jiang X."/>
            <person name="Thorpe C."/>
            <person name="Mueller R.L."/>
            <person name="Sun C."/>
            <person name="Waterhouse R.M."/>
            <person name="Yan G."/>
            <person name="Tu Z.J."/>
            <person name="Fang X."/>
            <person name="James A.A."/>
        </authorList>
    </citation>
    <scope>NUCLEOTIDE SEQUENCE [LARGE SCALE GENOMIC DNA]</scope>
    <source>
        <strain evidence="4">Foshan</strain>
    </source>
</reference>
<dbReference type="InterPro" id="IPR006149">
    <property type="entry name" value="EB_dom"/>
</dbReference>
<dbReference type="GeneID" id="134285537"/>
<proteinExistence type="predicted"/>
<evidence type="ECO:0000259" key="2">
    <source>
        <dbReference type="Pfam" id="PF01683"/>
    </source>
</evidence>
<protein>
    <recommendedName>
        <fullName evidence="2">EB domain-containing protein</fullName>
    </recommendedName>
</protein>
<name>A0ABM1XT33_AEDAL</name>
<evidence type="ECO:0000313" key="4">
    <source>
        <dbReference type="Proteomes" id="UP000069940"/>
    </source>
</evidence>
<feature type="signal peptide" evidence="1">
    <location>
        <begin position="1"/>
        <end position="20"/>
    </location>
</feature>
<reference evidence="3" key="2">
    <citation type="submission" date="2025-05" db="UniProtKB">
        <authorList>
            <consortium name="EnsemblMetazoa"/>
        </authorList>
    </citation>
    <scope>IDENTIFICATION</scope>
    <source>
        <strain evidence="3">Foshan</strain>
    </source>
</reference>
<dbReference type="Pfam" id="PF01683">
    <property type="entry name" value="EB"/>
    <property type="match status" value="1"/>
</dbReference>